<evidence type="ECO:0000256" key="2">
    <source>
        <dbReference type="SAM" id="MobiDB-lite"/>
    </source>
</evidence>
<feature type="coiled-coil region" evidence="1">
    <location>
        <begin position="206"/>
        <end position="243"/>
    </location>
</feature>
<sequence>MSAPDDIDTEDLLAALRDKWGEEKKNWLPSQSLMRYKSPAEWPPCLIKALFDLAIRTRTVKDRDFVVEQLKEMTYASLHRNETPQITLRPSLTPEQEAHQLSRDAQSILATLRRHFNAVDKLVKHWGEGVESGLPYSATLDGSALGWDVKLLRRMAKFAAAYPNASRVMKEFFVVGAIKDREERNGDASRKVTLADFKHAQAHFKKSKRNGDLKDLEDAMAELDEEEAMKKEKEQRLKMKKERFRTLVGLPERYVADLLAVPWDESKEDSLLQRFLKWSMEYEAQLRDEDAARTASRRARRNRAMYEDVRISDAGQNETSESTAGGSRDRSVVRHTPAARPQEKKVTASTR</sequence>
<feature type="compositionally biased region" description="Basic and acidic residues" evidence="2">
    <location>
        <begin position="341"/>
        <end position="351"/>
    </location>
</feature>
<comment type="caution">
    <text evidence="3">The sequence shown here is derived from an EMBL/GenBank/DDBJ whole genome shotgun (WGS) entry which is preliminary data.</text>
</comment>
<accession>A0AA39Z4C5</accession>
<keyword evidence="1" id="KW-0175">Coiled coil</keyword>
<name>A0AA39Z4C5_9PEZI</name>
<dbReference type="AlphaFoldDB" id="A0AA39Z4C5"/>
<evidence type="ECO:0000313" key="3">
    <source>
        <dbReference type="EMBL" id="KAK0663749.1"/>
    </source>
</evidence>
<organism evidence="3 4">
    <name type="scientific">Lasiodiplodia hormozganensis</name>
    <dbReference type="NCBI Taxonomy" id="869390"/>
    <lineage>
        <taxon>Eukaryota</taxon>
        <taxon>Fungi</taxon>
        <taxon>Dikarya</taxon>
        <taxon>Ascomycota</taxon>
        <taxon>Pezizomycotina</taxon>
        <taxon>Dothideomycetes</taxon>
        <taxon>Dothideomycetes incertae sedis</taxon>
        <taxon>Botryosphaeriales</taxon>
        <taxon>Botryosphaeriaceae</taxon>
        <taxon>Lasiodiplodia</taxon>
    </lineage>
</organism>
<keyword evidence="4" id="KW-1185">Reference proteome</keyword>
<feature type="compositionally biased region" description="Polar residues" evidence="2">
    <location>
        <begin position="314"/>
        <end position="325"/>
    </location>
</feature>
<evidence type="ECO:0000256" key="1">
    <source>
        <dbReference type="SAM" id="Coils"/>
    </source>
</evidence>
<reference evidence="3" key="1">
    <citation type="submission" date="2023-06" db="EMBL/GenBank/DDBJ databases">
        <title>Multi-omics analyses reveal the molecular pathogenesis toolkit of Lasiodiplodia hormozganensis, a cross-kingdom pathogen.</title>
        <authorList>
            <person name="Felix C."/>
            <person name="Meneses R."/>
            <person name="Goncalves M.F.M."/>
            <person name="Tilleman L."/>
            <person name="Duarte A.S."/>
            <person name="Jorrin-Novo J.V."/>
            <person name="Van De Peer Y."/>
            <person name="Deforce D."/>
            <person name="Van Nieuwerburgh F."/>
            <person name="Esteves A.C."/>
            <person name="Alves A."/>
        </authorList>
    </citation>
    <scope>NUCLEOTIDE SEQUENCE</scope>
    <source>
        <strain evidence="3">CBS 339.90</strain>
    </source>
</reference>
<dbReference type="EMBL" id="JAUJDW010000003">
    <property type="protein sequence ID" value="KAK0663749.1"/>
    <property type="molecule type" value="Genomic_DNA"/>
</dbReference>
<gene>
    <name evidence="3" type="ORF">DIS24_g1114</name>
</gene>
<proteinExistence type="predicted"/>
<feature type="region of interest" description="Disordered" evidence="2">
    <location>
        <begin position="307"/>
        <end position="351"/>
    </location>
</feature>
<protein>
    <submittedName>
        <fullName evidence="3">Uncharacterized protein</fullName>
    </submittedName>
</protein>
<evidence type="ECO:0000313" key="4">
    <source>
        <dbReference type="Proteomes" id="UP001175001"/>
    </source>
</evidence>
<dbReference type="Proteomes" id="UP001175001">
    <property type="component" value="Unassembled WGS sequence"/>
</dbReference>